<dbReference type="Gene3D" id="3.30.470.20">
    <property type="entry name" value="ATP-grasp fold, B domain"/>
    <property type="match status" value="1"/>
</dbReference>
<evidence type="ECO:0000313" key="16">
    <source>
        <dbReference type="EMBL" id="CAE0436063.1"/>
    </source>
</evidence>
<dbReference type="Gene3D" id="3.30.1490.20">
    <property type="entry name" value="ATP-grasp fold, A domain"/>
    <property type="match status" value="1"/>
</dbReference>
<dbReference type="InterPro" id="IPR008279">
    <property type="entry name" value="PEP-util_enz_mobile_dom"/>
</dbReference>
<evidence type="ECO:0000256" key="4">
    <source>
        <dbReference type="ARBA" id="ARBA00007837"/>
    </source>
</evidence>
<evidence type="ECO:0000256" key="1">
    <source>
        <dbReference type="ARBA" id="ARBA00001946"/>
    </source>
</evidence>
<dbReference type="SUPFAM" id="SSF56059">
    <property type="entry name" value="Glutathione synthetase ATP-binding domain-like"/>
    <property type="match status" value="1"/>
</dbReference>
<evidence type="ECO:0000256" key="5">
    <source>
        <dbReference type="ARBA" id="ARBA00011996"/>
    </source>
</evidence>
<evidence type="ECO:0000256" key="12">
    <source>
        <dbReference type="ARBA" id="ARBA00033470"/>
    </source>
</evidence>
<dbReference type="PANTHER" id="PTHR43030:SF1">
    <property type="entry name" value="PHOSPHOENOLPYRUVATE SYNTHASE"/>
    <property type="match status" value="1"/>
</dbReference>
<evidence type="ECO:0000256" key="6">
    <source>
        <dbReference type="ARBA" id="ARBA00022679"/>
    </source>
</evidence>
<comment type="function">
    <text evidence="2">Catalyzes the phosphorylation of pyruvate to phosphoenolpyruvate.</text>
</comment>
<comment type="similarity">
    <text evidence="4">Belongs to the PEP-utilizing enzyme family.</text>
</comment>
<dbReference type="AlphaFoldDB" id="A0A7S3LRR7"/>
<evidence type="ECO:0000259" key="14">
    <source>
        <dbReference type="Pfam" id="PF00391"/>
    </source>
</evidence>
<evidence type="ECO:0000256" key="3">
    <source>
        <dbReference type="ARBA" id="ARBA00004742"/>
    </source>
</evidence>
<comment type="catalytic activity">
    <reaction evidence="13">
        <text>pyruvate + ATP + H2O = phosphoenolpyruvate + AMP + phosphate + 2 H(+)</text>
        <dbReference type="Rhea" id="RHEA:11364"/>
        <dbReference type="ChEBI" id="CHEBI:15361"/>
        <dbReference type="ChEBI" id="CHEBI:15377"/>
        <dbReference type="ChEBI" id="CHEBI:15378"/>
        <dbReference type="ChEBI" id="CHEBI:30616"/>
        <dbReference type="ChEBI" id="CHEBI:43474"/>
        <dbReference type="ChEBI" id="CHEBI:58702"/>
        <dbReference type="ChEBI" id="CHEBI:456215"/>
        <dbReference type="EC" id="2.7.9.2"/>
    </reaction>
</comment>
<organism evidence="16">
    <name type="scientific">Aplanochytrium stocchinoi</name>
    <dbReference type="NCBI Taxonomy" id="215587"/>
    <lineage>
        <taxon>Eukaryota</taxon>
        <taxon>Sar</taxon>
        <taxon>Stramenopiles</taxon>
        <taxon>Bigyra</taxon>
        <taxon>Labyrinthulomycetes</taxon>
        <taxon>Thraustochytrida</taxon>
        <taxon>Thraustochytriidae</taxon>
        <taxon>Aplanochytrium</taxon>
    </lineage>
</organism>
<dbReference type="UniPathway" id="UPA00138"/>
<keyword evidence="6" id="KW-0808">Transferase</keyword>
<dbReference type="Pfam" id="PF00391">
    <property type="entry name" value="PEP-utilizers"/>
    <property type="match status" value="1"/>
</dbReference>
<comment type="pathway">
    <text evidence="3">Carbohydrate biosynthesis; gluconeogenesis.</text>
</comment>
<dbReference type="SUPFAM" id="SSF52009">
    <property type="entry name" value="Phosphohistidine domain"/>
    <property type="match status" value="1"/>
</dbReference>
<comment type="cofactor">
    <cofactor evidence="1">
        <name>Mg(2+)</name>
        <dbReference type="ChEBI" id="CHEBI:18420"/>
    </cofactor>
</comment>
<evidence type="ECO:0000256" key="13">
    <source>
        <dbReference type="ARBA" id="ARBA00047700"/>
    </source>
</evidence>
<evidence type="ECO:0000256" key="7">
    <source>
        <dbReference type="ARBA" id="ARBA00022723"/>
    </source>
</evidence>
<dbReference type="InterPro" id="IPR036637">
    <property type="entry name" value="Phosphohistidine_dom_sf"/>
</dbReference>
<dbReference type="InterPro" id="IPR006319">
    <property type="entry name" value="PEP_synth"/>
</dbReference>
<evidence type="ECO:0000256" key="9">
    <source>
        <dbReference type="ARBA" id="ARBA00022777"/>
    </source>
</evidence>
<evidence type="ECO:0000256" key="10">
    <source>
        <dbReference type="ARBA" id="ARBA00022840"/>
    </source>
</evidence>
<protein>
    <recommendedName>
        <fullName evidence="5">pyruvate, water dikinase</fullName>
        <ecNumber evidence="5">2.7.9.2</ecNumber>
    </recommendedName>
    <alternativeName>
        <fullName evidence="12">Pyruvate, water dikinase</fullName>
    </alternativeName>
</protein>
<dbReference type="Gene3D" id="3.50.30.10">
    <property type="entry name" value="Phosphohistidine domain"/>
    <property type="match status" value="1"/>
</dbReference>
<dbReference type="Pfam" id="PF01326">
    <property type="entry name" value="PPDK_N"/>
    <property type="match status" value="1"/>
</dbReference>
<feature type="domain" description="PEP-utilising enzyme mobile" evidence="14">
    <location>
        <begin position="310"/>
        <end position="379"/>
    </location>
</feature>
<dbReference type="GO" id="GO:0006094">
    <property type="term" value="P:gluconeogenesis"/>
    <property type="evidence" value="ECO:0007669"/>
    <property type="project" value="UniProtKB-UniPathway"/>
</dbReference>
<evidence type="ECO:0000256" key="2">
    <source>
        <dbReference type="ARBA" id="ARBA00002988"/>
    </source>
</evidence>
<dbReference type="InterPro" id="IPR002192">
    <property type="entry name" value="PPDK_AMP/ATP-bd"/>
</dbReference>
<keyword evidence="8" id="KW-0547">Nucleotide-binding</keyword>
<sequence>MKTKKAKLQASVFALCSDIRTSILKLQFDDDLKGEISGAHERLGNRNPVACRSSATTEDTHDASFAGQHDTFLNQRNLKDVLSSIKKCWASIFTDRAVEYRTRNGIAHADAIMCVVIQNMVEPEVSGTAFSTEISTSFPGIHVAALYGLGEGLVSGEITSDEWLLNRDSFDVIRQVCGSKREYYQSRKSRSGIELKKTSLKMQNELCINHEMVKAIASQIRRIQSVYRILFGYEDVDTEIAIKKGKVIFLQCRPVVEQSTSDVLTVNQIESKNLDSIATGNYSLLGAAHGRIKVISDFNLLVQGKCAIGKDDIVVTTKTSNYWNQYLTELRGIITVEGSPTAHPMLIGRERGLAVICGCSVDTLDHLRAFEGNWCTIDGLNKKVYLGKQPLVKCSGEEFQSRFGTVEIERALNDSDNIRYLEKMGRVHQYPDSGSMWWVHQPNTYLSPAWLELMCGQYEAAVDHIKAVRNDVVDFQVPSFRIDHERSKVASEYLSYDYLLTSSKGPYKGMTLKECVALRDRYNIVSCSFLSTCQKFSQNPSLANWKAYESSFRMLHGAIYTHHAFREHVKTQSTKLAHDLNISQFHFDQFQSDHMGTIDYQEDTLFRLDIIHIATLLAEKHESENETFMNLDSIREYYPDILLKLEKIAIKYRLSKDTDIAQEPPVDQLFEKVAEAMIQIQAGKLEPIMVEPKDHTKGYFPSSLLKVNEINSTSATEWFPEAEYQELRRWANLSIELRVQMCNLHHWKVRGNAMIKQGLIEVQEHLNLPKNILKLSSLQDIRESITDYCIMTST</sequence>
<evidence type="ECO:0000259" key="15">
    <source>
        <dbReference type="Pfam" id="PF01326"/>
    </source>
</evidence>
<reference evidence="16" key="1">
    <citation type="submission" date="2021-01" db="EMBL/GenBank/DDBJ databases">
        <authorList>
            <person name="Corre E."/>
            <person name="Pelletier E."/>
            <person name="Niang G."/>
            <person name="Scheremetjew M."/>
            <person name="Finn R."/>
            <person name="Kale V."/>
            <person name="Holt S."/>
            <person name="Cochrane G."/>
            <person name="Meng A."/>
            <person name="Brown T."/>
            <person name="Cohen L."/>
        </authorList>
    </citation>
    <scope>NUCLEOTIDE SEQUENCE</scope>
    <source>
        <strain evidence="16">GSBS06</strain>
    </source>
</reference>
<dbReference type="InterPro" id="IPR013815">
    <property type="entry name" value="ATP_grasp_subdomain_1"/>
</dbReference>
<name>A0A7S3LRR7_9STRA</name>
<dbReference type="EC" id="2.7.9.2" evidence="5"/>
<evidence type="ECO:0000256" key="11">
    <source>
        <dbReference type="ARBA" id="ARBA00022842"/>
    </source>
</evidence>
<evidence type="ECO:0000256" key="8">
    <source>
        <dbReference type="ARBA" id="ARBA00022741"/>
    </source>
</evidence>
<dbReference type="PANTHER" id="PTHR43030">
    <property type="entry name" value="PHOSPHOENOLPYRUVATE SYNTHASE"/>
    <property type="match status" value="1"/>
</dbReference>
<accession>A0A7S3LRR7</accession>
<feature type="domain" description="Pyruvate phosphate dikinase AMP/ATP-binding" evidence="15">
    <location>
        <begin position="16"/>
        <end position="269"/>
    </location>
</feature>
<dbReference type="GO" id="GO:0046872">
    <property type="term" value="F:metal ion binding"/>
    <property type="evidence" value="ECO:0007669"/>
    <property type="project" value="UniProtKB-KW"/>
</dbReference>
<proteinExistence type="inferred from homology"/>
<dbReference type="GO" id="GO:0008986">
    <property type="term" value="F:pyruvate, water dikinase activity"/>
    <property type="evidence" value="ECO:0007669"/>
    <property type="project" value="UniProtKB-EC"/>
</dbReference>
<keyword evidence="7" id="KW-0479">Metal-binding</keyword>
<keyword evidence="11" id="KW-0460">Magnesium</keyword>
<keyword evidence="10" id="KW-0067">ATP-binding</keyword>
<dbReference type="EMBL" id="HBIN01008541">
    <property type="protein sequence ID" value="CAE0436063.1"/>
    <property type="molecule type" value="Transcribed_RNA"/>
</dbReference>
<keyword evidence="9" id="KW-0418">Kinase</keyword>
<gene>
    <name evidence="16" type="ORF">ASTO00021_LOCUS6335</name>
</gene>
<dbReference type="GO" id="GO:0005524">
    <property type="term" value="F:ATP binding"/>
    <property type="evidence" value="ECO:0007669"/>
    <property type="project" value="UniProtKB-KW"/>
</dbReference>